<protein>
    <submittedName>
        <fullName evidence="1">Uncharacterized protein</fullName>
    </submittedName>
</protein>
<name>A0ACC3SNP8_9PEZI</name>
<dbReference type="EMBL" id="JAMKPW020000003">
    <property type="protein sequence ID" value="KAK8219871.1"/>
    <property type="molecule type" value="Genomic_DNA"/>
</dbReference>
<comment type="caution">
    <text evidence="1">The sequence shown here is derived from an EMBL/GenBank/DDBJ whole genome shotgun (WGS) entry which is preliminary data.</text>
</comment>
<keyword evidence="2" id="KW-1185">Reference proteome</keyword>
<dbReference type="Proteomes" id="UP001320706">
    <property type="component" value="Unassembled WGS sequence"/>
</dbReference>
<proteinExistence type="predicted"/>
<gene>
    <name evidence="1" type="ORF">M8818_000845</name>
</gene>
<reference evidence="1" key="1">
    <citation type="submission" date="2024-02" db="EMBL/GenBank/DDBJ databases">
        <title>Metagenome Assembled Genome of Zalaria obscura JY119.</title>
        <authorList>
            <person name="Vighnesh L."/>
            <person name="Jagadeeshwari U."/>
            <person name="Venkata Ramana C."/>
            <person name="Sasikala C."/>
        </authorList>
    </citation>
    <scope>NUCLEOTIDE SEQUENCE</scope>
    <source>
        <strain evidence="1">JY119</strain>
    </source>
</reference>
<evidence type="ECO:0000313" key="1">
    <source>
        <dbReference type="EMBL" id="KAK8219871.1"/>
    </source>
</evidence>
<evidence type="ECO:0000313" key="2">
    <source>
        <dbReference type="Proteomes" id="UP001320706"/>
    </source>
</evidence>
<sequence>MSSSSLSKLCGKRDVKWRPKLVLHLQDAEGSIAEIRSSILDFVYFAIQVGASIILPRFTPRSEYGPSSSPNGTAPFDTFFDADYFISTLASSCPELAIYRPENDEDMIPALARTYLPRSMRTDIDPAKTPAASVQHFNAWLDGHSDLAEITLVKIQRTLWQGPDTRSFPAHIRRDFGGLLRLNPTVRYLAAVATYNLAQRFHFPLDPKHARYHNAFFGAHIQLATDAASSGSGSEANASGQADAYIQQATTHNLKIIYTAGFSMDDLEDLEKFADDAWTQGGYIVTSAAYLLSSSQDDLKLFKGLDAVQRELVDYAVLARSSRFAGSVTSGFAWSVALGRSVLVEEEGRFREPLRLEPGDKDDGVALEDGLSMVWGRDKNRETSMIRGAWP</sequence>
<organism evidence="1 2">
    <name type="scientific">Zalaria obscura</name>
    <dbReference type="NCBI Taxonomy" id="2024903"/>
    <lineage>
        <taxon>Eukaryota</taxon>
        <taxon>Fungi</taxon>
        <taxon>Dikarya</taxon>
        <taxon>Ascomycota</taxon>
        <taxon>Pezizomycotina</taxon>
        <taxon>Dothideomycetes</taxon>
        <taxon>Dothideomycetidae</taxon>
        <taxon>Dothideales</taxon>
        <taxon>Zalariaceae</taxon>
        <taxon>Zalaria</taxon>
    </lineage>
</organism>
<accession>A0ACC3SNP8</accession>